<dbReference type="InterPro" id="IPR036138">
    <property type="entry name" value="PBP_dimer_sf"/>
</dbReference>
<dbReference type="EMBL" id="BARW01027201">
    <property type="protein sequence ID" value="GAJ13777.1"/>
    <property type="molecule type" value="Genomic_DNA"/>
</dbReference>
<organism evidence="2">
    <name type="scientific">marine sediment metagenome</name>
    <dbReference type="NCBI Taxonomy" id="412755"/>
    <lineage>
        <taxon>unclassified sequences</taxon>
        <taxon>metagenomes</taxon>
        <taxon>ecological metagenomes</taxon>
    </lineage>
</organism>
<dbReference type="SUPFAM" id="SSF56519">
    <property type="entry name" value="Penicillin binding protein dimerisation domain"/>
    <property type="match status" value="1"/>
</dbReference>
<evidence type="ECO:0000313" key="2">
    <source>
        <dbReference type="EMBL" id="GAJ13777.1"/>
    </source>
</evidence>
<dbReference type="AlphaFoldDB" id="X1VAF4"/>
<reference evidence="2" key="1">
    <citation type="journal article" date="2014" name="Front. Microbiol.">
        <title>High frequency of phylogenetically diverse reductive dehalogenase-homologous genes in deep subseafloor sedimentary metagenomes.</title>
        <authorList>
            <person name="Kawai M."/>
            <person name="Futagami T."/>
            <person name="Toyoda A."/>
            <person name="Takaki Y."/>
            <person name="Nishi S."/>
            <person name="Hori S."/>
            <person name="Arai W."/>
            <person name="Tsubouchi T."/>
            <person name="Morono Y."/>
            <person name="Uchiyama I."/>
            <person name="Ito T."/>
            <person name="Fujiyama A."/>
            <person name="Inagaki F."/>
            <person name="Takami H."/>
        </authorList>
    </citation>
    <scope>NUCLEOTIDE SEQUENCE</scope>
    <source>
        <strain evidence="2">Expedition CK06-06</strain>
    </source>
</reference>
<sequence length="94" mass="10454">NRPAVVVSIIPAEVDDLEKLSERLSRIIGVSPEKISQTVKNYRENPFKPVKILDDCKTNKIVEIEEIKDELKGVVLDKKSAKKAIKAILANSEG</sequence>
<evidence type="ECO:0000259" key="1">
    <source>
        <dbReference type="Pfam" id="PF03717"/>
    </source>
</evidence>
<name>X1VAF4_9ZZZZ</name>
<dbReference type="InterPro" id="IPR005311">
    <property type="entry name" value="PBP_dimer"/>
</dbReference>
<dbReference type="Gene3D" id="3.90.1310.10">
    <property type="entry name" value="Penicillin-binding protein 2a (Domain 2)"/>
    <property type="match status" value="1"/>
</dbReference>
<proteinExistence type="predicted"/>
<feature type="non-terminal residue" evidence="2">
    <location>
        <position position="1"/>
    </location>
</feature>
<comment type="caution">
    <text evidence="2">The sequence shown here is derived from an EMBL/GenBank/DDBJ whole genome shotgun (WGS) entry which is preliminary data.</text>
</comment>
<gene>
    <name evidence="2" type="ORF">S12H4_44184</name>
</gene>
<protein>
    <recommendedName>
        <fullName evidence="1">Penicillin-binding protein dimerisation domain-containing protein</fullName>
    </recommendedName>
</protein>
<accession>X1VAF4</accession>
<feature type="domain" description="Penicillin-binding protein dimerisation" evidence="1">
    <location>
        <begin position="1"/>
        <end position="85"/>
    </location>
</feature>
<dbReference type="GO" id="GO:0008658">
    <property type="term" value="F:penicillin binding"/>
    <property type="evidence" value="ECO:0007669"/>
    <property type="project" value="InterPro"/>
</dbReference>
<dbReference type="Pfam" id="PF03717">
    <property type="entry name" value="PBP_dimer"/>
    <property type="match status" value="1"/>
</dbReference>